<dbReference type="PROSITE" id="PS00065">
    <property type="entry name" value="D_2_HYDROXYACID_DH_1"/>
    <property type="match status" value="1"/>
</dbReference>
<dbReference type="InterPro" id="IPR006140">
    <property type="entry name" value="D-isomer_DH_NAD-bd"/>
</dbReference>
<evidence type="ECO:0000256" key="1">
    <source>
        <dbReference type="ARBA" id="ARBA00023002"/>
    </source>
</evidence>
<proteinExistence type="inferred from homology"/>
<evidence type="ECO:0000313" key="5">
    <source>
        <dbReference type="EMBL" id="MBV7255609.1"/>
    </source>
</evidence>
<dbReference type="CDD" id="cd05301">
    <property type="entry name" value="GDH"/>
    <property type="match status" value="1"/>
</dbReference>
<reference evidence="5 6" key="1">
    <citation type="submission" date="2021-04" db="EMBL/GenBank/DDBJ databases">
        <authorList>
            <person name="Pira H."/>
            <person name="Risdian C."/>
            <person name="Wink J."/>
        </authorList>
    </citation>
    <scope>NUCLEOTIDE SEQUENCE [LARGE SCALE GENOMIC DNA]</scope>
    <source>
        <strain evidence="5 6">WHA3</strain>
    </source>
</reference>
<dbReference type="PANTHER" id="PTHR10996:SF283">
    <property type="entry name" value="GLYOXYLATE_HYDROXYPYRUVATE REDUCTASE B"/>
    <property type="match status" value="1"/>
</dbReference>
<accession>A0ABS6SB21</accession>
<name>A0ABS6SB21_9SPHN</name>
<dbReference type="Pfam" id="PF02826">
    <property type="entry name" value="2-Hacid_dh_C"/>
    <property type="match status" value="1"/>
</dbReference>
<protein>
    <submittedName>
        <fullName evidence="5">D-glycerate dehydrogenase</fullName>
    </submittedName>
</protein>
<dbReference type="InterPro" id="IPR006139">
    <property type="entry name" value="D-isomer_2_OHA_DH_cat_dom"/>
</dbReference>
<organism evidence="5 6">
    <name type="scientific">Pacificimonas pallii</name>
    <dbReference type="NCBI Taxonomy" id="2827236"/>
    <lineage>
        <taxon>Bacteria</taxon>
        <taxon>Pseudomonadati</taxon>
        <taxon>Pseudomonadota</taxon>
        <taxon>Alphaproteobacteria</taxon>
        <taxon>Sphingomonadales</taxon>
        <taxon>Sphingosinicellaceae</taxon>
        <taxon>Pacificimonas</taxon>
    </lineage>
</organism>
<evidence type="ECO:0000256" key="2">
    <source>
        <dbReference type="RuleBase" id="RU003719"/>
    </source>
</evidence>
<comment type="similarity">
    <text evidence="2">Belongs to the D-isomer specific 2-hydroxyacid dehydrogenase family.</text>
</comment>
<dbReference type="InterPro" id="IPR029752">
    <property type="entry name" value="D-isomer_DH_CS1"/>
</dbReference>
<sequence length="331" mass="35971">MSEARPARPKVFVTRRLPDVTETRMRELFDVDLRDADRALSRAEMSAGIADCDVFVPTVSDEIDADVIASAGNRLKLIANFGVGVDHIDLRAAHERSIPVTNTPGVLTDDTADMTMALLLATVRRMRAGETSLREGSWDGWSPTSLRGTRIGGKALGIVGMGRIGRAVAARARAFGMDVHYHNRRRLPDGVESAYGATWWDDLDSMLPEVDVLSIHCPLTPDTDGLFDAKRLSKLGSHVYLINTARGEIIDEAALAEALAAGRLAGAGLDVFADEPRVPEALKSLDNVTLLPHMGSATFEGRRQMGDKVITNIRAWSDGHRPPDQVLEGWA</sequence>
<feature type="domain" description="D-isomer specific 2-hydroxyacid dehydrogenase catalytic" evidence="3">
    <location>
        <begin position="11"/>
        <end position="326"/>
    </location>
</feature>
<evidence type="ECO:0000259" key="3">
    <source>
        <dbReference type="Pfam" id="PF00389"/>
    </source>
</evidence>
<dbReference type="RefSeq" id="WP_218443953.1">
    <property type="nucleotide sequence ID" value="NZ_JAGSPA010000001.1"/>
</dbReference>
<dbReference type="PANTHER" id="PTHR10996">
    <property type="entry name" value="2-HYDROXYACID DEHYDROGENASE-RELATED"/>
    <property type="match status" value="1"/>
</dbReference>
<dbReference type="Proteomes" id="UP000722336">
    <property type="component" value="Unassembled WGS sequence"/>
</dbReference>
<dbReference type="Pfam" id="PF00389">
    <property type="entry name" value="2-Hacid_dh"/>
    <property type="match status" value="1"/>
</dbReference>
<comment type="caution">
    <text evidence="5">The sequence shown here is derived from an EMBL/GenBank/DDBJ whole genome shotgun (WGS) entry which is preliminary data.</text>
</comment>
<gene>
    <name evidence="5" type="ORF">KCG44_02285</name>
</gene>
<keyword evidence="1 2" id="KW-0560">Oxidoreductase</keyword>
<dbReference type="InterPro" id="IPR050223">
    <property type="entry name" value="D-isomer_2-hydroxyacid_DH"/>
</dbReference>
<evidence type="ECO:0000259" key="4">
    <source>
        <dbReference type="Pfam" id="PF02826"/>
    </source>
</evidence>
<keyword evidence="6" id="KW-1185">Reference proteome</keyword>
<feature type="domain" description="D-isomer specific 2-hydroxyacid dehydrogenase NAD-binding" evidence="4">
    <location>
        <begin position="116"/>
        <end position="295"/>
    </location>
</feature>
<evidence type="ECO:0000313" key="6">
    <source>
        <dbReference type="Proteomes" id="UP000722336"/>
    </source>
</evidence>
<dbReference type="EMBL" id="JAGSPA010000001">
    <property type="protein sequence ID" value="MBV7255609.1"/>
    <property type="molecule type" value="Genomic_DNA"/>
</dbReference>